<proteinExistence type="predicted"/>
<feature type="transmembrane region" description="Helical" evidence="3">
    <location>
        <begin position="161"/>
        <end position="183"/>
    </location>
</feature>
<gene>
    <name evidence="5" type="ORF">Abiwalacus_21060</name>
</gene>
<evidence type="ECO:0000256" key="3">
    <source>
        <dbReference type="SAM" id="Phobius"/>
    </source>
</evidence>
<accession>A0ABM7ZIF3</accession>
<dbReference type="InterPro" id="IPR050109">
    <property type="entry name" value="HTH-type_TetR-like_transc_reg"/>
</dbReference>
<sequence>MKQQQGTRERLLEAAENLFAEYGYTETSLRMISQAADVNIASANYHFGGKEGLWKAVMMKYAPMARDFRMARVAEAMERDGSIEALAHAYVYPSFYGLLNTGDLTLEELNTFPHYLRLMGICHVQTPEVAVEYIKEVYSPIRRQLHDSIRKMFPGASSYQIFWTVLAIESIMIGLLTHLRMIMELMEVNRIPKGSVKDLFELIVRQVESLIRMCGKTM</sequence>
<dbReference type="InterPro" id="IPR036271">
    <property type="entry name" value="Tet_transcr_reg_TetR-rel_C_sf"/>
</dbReference>
<keyword evidence="1 2" id="KW-0238">DNA-binding</keyword>
<evidence type="ECO:0000256" key="1">
    <source>
        <dbReference type="ARBA" id="ARBA00023125"/>
    </source>
</evidence>
<dbReference type="InterPro" id="IPR009057">
    <property type="entry name" value="Homeodomain-like_sf"/>
</dbReference>
<dbReference type="Pfam" id="PF00440">
    <property type="entry name" value="TetR_N"/>
    <property type="match status" value="1"/>
</dbReference>
<dbReference type="PROSITE" id="PS50977">
    <property type="entry name" value="HTH_TETR_2"/>
    <property type="match status" value="1"/>
</dbReference>
<dbReference type="PROSITE" id="PS01081">
    <property type="entry name" value="HTH_TETR_1"/>
    <property type="match status" value="1"/>
</dbReference>
<dbReference type="InterPro" id="IPR041586">
    <property type="entry name" value="PsrA_TetR_C"/>
</dbReference>
<dbReference type="InterPro" id="IPR023772">
    <property type="entry name" value="DNA-bd_HTH_TetR-type_CS"/>
</dbReference>
<dbReference type="SUPFAM" id="SSF46689">
    <property type="entry name" value="Homeodomain-like"/>
    <property type="match status" value="1"/>
</dbReference>
<reference evidence="5" key="1">
    <citation type="submission" date="2022-06" db="EMBL/GenBank/DDBJ databases">
        <title>Akkermansia biwalacus sp. nov., an anaerobic mucin-degrading bacterium isolated from human intestine.</title>
        <authorList>
            <person name="Kobayashi Y."/>
            <person name="Inoue S."/>
            <person name="Kawahara T."/>
            <person name="Kohda N."/>
        </authorList>
    </citation>
    <scope>NUCLEOTIDE SEQUENCE</scope>
    <source>
        <strain evidence="5">WON2089</strain>
    </source>
</reference>
<keyword evidence="6" id="KW-1185">Reference proteome</keyword>
<evidence type="ECO:0000256" key="2">
    <source>
        <dbReference type="PROSITE-ProRule" id="PRU00335"/>
    </source>
</evidence>
<dbReference type="Pfam" id="PF17939">
    <property type="entry name" value="TetR_C_30"/>
    <property type="match status" value="1"/>
</dbReference>
<evidence type="ECO:0000313" key="5">
    <source>
        <dbReference type="EMBL" id="BDL44532.1"/>
    </source>
</evidence>
<dbReference type="InterPro" id="IPR001647">
    <property type="entry name" value="HTH_TetR"/>
</dbReference>
<protein>
    <submittedName>
        <fullName evidence="5">TetR family transcriptional regulator</fullName>
    </submittedName>
</protein>
<evidence type="ECO:0000313" key="6">
    <source>
        <dbReference type="Proteomes" id="UP001062263"/>
    </source>
</evidence>
<dbReference type="PRINTS" id="PR00455">
    <property type="entry name" value="HTHTETR"/>
</dbReference>
<name>A0ABM7ZIF3_9BACT</name>
<feature type="domain" description="HTH tetR-type" evidence="4">
    <location>
        <begin position="5"/>
        <end position="65"/>
    </location>
</feature>
<dbReference type="EMBL" id="AP025943">
    <property type="protein sequence ID" value="BDL44532.1"/>
    <property type="molecule type" value="Genomic_DNA"/>
</dbReference>
<feature type="DNA-binding region" description="H-T-H motif" evidence="2">
    <location>
        <begin position="28"/>
        <end position="47"/>
    </location>
</feature>
<dbReference type="PANTHER" id="PTHR30055:SF235">
    <property type="entry name" value="TRANSCRIPTIONAL REGULATORY PROTEIN"/>
    <property type="match status" value="1"/>
</dbReference>
<dbReference type="SUPFAM" id="SSF48498">
    <property type="entry name" value="Tetracyclin repressor-like, C-terminal domain"/>
    <property type="match status" value="1"/>
</dbReference>
<evidence type="ECO:0000259" key="4">
    <source>
        <dbReference type="PROSITE" id="PS50977"/>
    </source>
</evidence>
<keyword evidence="3" id="KW-0812">Transmembrane</keyword>
<keyword evidence="3" id="KW-0472">Membrane</keyword>
<dbReference type="Gene3D" id="1.10.357.10">
    <property type="entry name" value="Tetracycline Repressor, domain 2"/>
    <property type="match status" value="1"/>
</dbReference>
<dbReference type="RefSeq" id="WP_215436211.1">
    <property type="nucleotide sequence ID" value="NZ_AP025943.1"/>
</dbReference>
<dbReference type="PANTHER" id="PTHR30055">
    <property type="entry name" value="HTH-TYPE TRANSCRIPTIONAL REGULATOR RUTR"/>
    <property type="match status" value="1"/>
</dbReference>
<keyword evidence="3" id="KW-1133">Transmembrane helix</keyword>
<dbReference type="Proteomes" id="UP001062263">
    <property type="component" value="Chromosome"/>
</dbReference>
<organism evidence="5 6">
    <name type="scientific">Akkermansia biwaensis</name>
    <dbReference type="NCBI Taxonomy" id="2946555"/>
    <lineage>
        <taxon>Bacteria</taxon>
        <taxon>Pseudomonadati</taxon>
        <taxon>Verrucomicrobiota</taxon>
        <taxon>Verrucomicrobiia</taxon>
        <taxon>Verrucomicrobiales</taxon>
        <taxon>Akkermansiaceae</taxon>
        <taxon>Akkermansia</taxon>
    </lineage>
</organism>